<dbReference type="RefSeq" id="WP_238292330.1">
    <property type="nucleotide sequence ID" value="NZ_BPQS01000053.1"/>
</dbReference>
<accession>A0ABT8AI92</accession>
<organism evidence="1 2">
    <name type="scientific">Methylobacterium longum</name>
    <dbReference type="NCBI Taxonomy" id="767694"/>
    <lineage>
        <taxon>Bacteria</taxon>
        <taxon>Pseudomonadati</taxon>
        <taxon>Pseudomonadota</taxon>
        <taxon>Alphaproteobacteria</taxon>
        <taxon>Hyphomicrobiales</taxon>
        <taxon>Methylobacteriaceae</taxon>
        <taxon>Methylobacterium</taxon>
    </lineage>
</organism>
<gene>
    <name evidence="1" type="ORF">QWZ18_01320</name>
</gene>
<sequence>MTDAGQERFAAIVADNVISTLERVYGGKLEPEDRRDRTIAELMHEMLANMPTTSGRVLAQACNRVLAIQPDRGNLMPLVSEIDMTDGAVTMNPLF</sequence>
<comment type="caution">
    <text evidence="1">The sequence shown here is derived from an EMBL/GenBank/DDBJ whole genome shotgun (WGS) entry which is preliminary data.</text>
</comment>
<name>A0ABT8AI92_9HYPH</name>
<dbReference type="Proteomes" id="UP001244297">
    <property type="component" value="Unassembled WGS sequence"/>
</dbReference>
<proteinExistence type="predicted"/>
<reference evidence="2" key="1">
    <citation type="journal article" date="2019" name="Int. J. Syst. Evol. Microbiol.">
        <title>The Global Catalogue of Microorganisms (GCM) 10K type strain sequencing project: providing services to taxonomists for standard genome sequencing and annotation.</title>
        <authorList>
            <consortium name="The Broad Institute Genomics Platform"/>
            <consortium name="The Broad Institute Genome Sequencing Center for Infectious Disease"/>
            <person name="Wu L."/>
            <person name="Ma J."/>
        </authorList>
    </citation>
    <scope>NUCLEOTIDE SEQUENCE [LARGE SCALE GENOMIC DNA]</scope>
    <source>
        <strain evidence="2">CECT 7806</strain>
    </source>
</reference>
<keyword evidence="2" id="KW-1185">Reference proteome</keyword>
<dbReference type="EMBL" id="JAUFPT010000002">
    <property type="protein sequence ID" value="MDN3569261.1"/>
    <property type="molecule type" value="Genomic_DNA"/>
</dbReference>
<evidence type="ECO:0000313" key="2">
    <source>
        <dbReference type="Proteomes" id="UP001244297"/>
    </source>
</evidence>
<evidence type="ECO:0000313" key="1">
    <source>
        <dbReference type="EMBL" id="MDN3569261.1"/>
    </source>
</evidence>
<protein>
    <submittedName>
        <fullName evidence="1">Uncharacterized protein</fullName>
    </submittedName>
</protein>